<evidence type="ECO:0000313" key="5">
    <source>
        <dbReference type="Proteomes" id="UP000092565"/>
    </source>
</evidence>
<dbReference type="Gene3D" id="3.40.50.1820">
    <property type="entry name" value="alpha/beta hydrolase"/>
    <property type="match status" value="1"/>
</dbReference>
<organism evidence="4 5">
    <name type="scientific">Phaeobacter gallaeciensis</name>
    <dbReference type="NCBI Taxonomy" id="60890"/>
    <lineage>
        <taxon>Bacteria</taxon>
        <taxon>Pseudomonadati</taxon>
        <taxon>Pseudomonadota</taxon>
        <taxon>Alphaproteobacteria</taxon>
        <taxon>Rhodobacterales</taxon>
        <taxon>Roseobacteraceae</taxon>
        <taxon>Phaeobacter</taxon>
    </lineage>
</organism>
<proteinExistence type="inferred from homology"/>
<dbReference type="InterPro" id="IPR002410">
    <property type="entry name" value="Peptidase_S33"/>
</dbReference>
<dbReference type="PANTHER" id="PTHR43798">
    <property type="entry name" value="MONOACYLGLYCEROL LIPASE"/>
    <property type="match status" value="1"/>
</dbReference>
<dbReference type="PRINTS" id="PR00793">
    <property type="entry name" value="PROAMNOPTASE"/>
</dbReference>
<evidence type="ECO:0000256" key="1">
    <source>
        <dbReference type="ARBA" id="ARBA00010088"/>
    </source>
</evidence>
<dbReference type="AlphaFoldDB" id="A0A1B0ZLL1"/>
<protein>
    <submittedName>
        <fullName evidence="4">Alpha/beta hydrolase</fullName>
    </submittedName>
</protein>
<dbReference type="InterPro" id="IPR029058">
    <property type="entry name" value="AB_hydrolase_fold"/>
</dbReference>
<dbReference type="PANTHER" id="PTHR43798:SF33">
    <property type="entry name" value="HYDROLASE, PUTATIVE (AFU_ORTHOLOGUE AFUA_2G14860)-RELATED"/>
    <property type="match status" value="1"/>
</dbReference>
<dbReference type="EMBL" id="CP015124">
    <property type="protein sequence ID" value="ANP35020.1"/>
    <property type="molecule type" value="Genomic_DNA"/>
</dbReference>
<dbReference type="Pfam" id="PF00561">
    <property type="entry name" value="Abhydrolase_1"/>
    <property type="match status" value="1"/>
</dbReference>
<dbReference type="Proteomes" id="UP000092565">
    <property type="component" value="Chromosome"/>
</dbReference>
<keyword evidence="2 4" id="KW-0378">Hydrolase</keyword>
<gene>
    <name evidence="4" type="ORF">JL2886_00084</name>
</gene>
<name>A0A1B0ZLL1_9RHOB</name>
<feature type="domain" description="AB hydrolase-1" evidence="3">
    <location>
        <begin position="59"/>
        <end position="163"/>
    </location>
</feature>
<dbReference type="GO" id="GO:0006508">
    <property type="term" value="P:proteolysis"/>
    <property type="evidence" value="ECO:0007669"/>
    <property type="project" value="InterPro"/>
</dbReference>
<accession>A0A1B0ZLL1</accession>
<dbReference type="InterPro" id="IPR050266">
    <property type="entry name" value="AB_hydrolase_sf"/>
</dbReference>
<reference evidence="4 5" key="1">
    <citation type="submission" date="2016-04" db="EMBL/GenBank/DDBJ databases">
        <authorList>
            <person name="Evans L.H."/>
            <person name="Alamgir A."/>
            <person name="Owens N."/>
            <person name="Weber N.D."/>
            <person name="Virtaneva K."/>
            <person name="Barbian K."/>
            <person name="Babar A."/>
            <person name="Rosenke K."/>
        </authorList>
    </citation>
    <scope>NUCLEOTIDE SEQUENCE [LARGE SCALE GENOMIC DNA]</scope>
    <source>
        <strain evidence="4 5">JL2886</strain>
    </source>
</reference>
<dbReference type="SUPFAM" id="SSF53474">
    <property type="entry name" value="alpha/beta-Hydrolases"/>
    <property type="match status" value="1"/>
</dbReference>
<dbReference type="GO" id="GO:0016020">
    <property type="term" value="C:membrane"/>
    <property type="evidence" value="ECO:0007669"/>
    <property type="project" value="TreeGrafter"/>
</dbReference>
<evidence type="ECO:0000313" key="4">
    <source>
        <dbReference type="EMBL" id="ANP35020.1"/>
    </source>
</evidence>
<comment type="similarity">
    <text evidence="1">Belongs to the peptidase S33 family.</text>
</comment>
<dbReference type="PRINTS" id="PR00111">
    <property type="entry name" value="ABHYDROLASE"/>
</dbReference>
<evidence type="ECO:0000256" key="2">
    <source>
        <dbReference type="ARBA" id="ARBA00022801"/>
    </source>
</evidence>
<evidence type="ECO:0000259" key="3">
    <source>
        <dbReference type="Pfam" id="PF00561"/>
    </source>
</evidence>
<dbReference type="PATRIC" id="fig|60890.4.peg.78"/>
<dbReference type="RefSeq" id="WP_237028402.1">
    <property type="nucleotide sequence ID" value="NZ_CP015124.1"/>
</dbReference>
<sequence>MLSLAFAMAAGVGITALQGSRREARARASHPPEGRFIEVGDARVHAVEMGQPQGSAPDLVLIHGSNGSTRDMSFRLAPALADRFRVLMFDRPGLGYTAAPKAGNATLEDQAALLQQAAASLGAERPIVLGQSYGGAVALAWAVYHPDNLSALISVSGVSHPWDGSLDPFYKVTASPLGSRLVVPLITSYVPERTVTRALEDVFAPQPVPEGYAEHFGPGLTLRRGSLRANALHRANLLRDIKAQAPQYDRIKVPVELVHGDADTTVGVHLHAARLVNDVPQARLTLLDGIGHMPHHVATGDVTDAVDRAAARAGL</sequence>
<dbReference type="InterPro" id="IPR000073">
    <property type="entry name" value="AB_hydrolase_1"/>
</dbReference>
<dbReference type="GO" id="GO:0008233">
    <property type="term" value="F:peptidase activity"/>
    <property type="evidence" value="ECO:0007669"/>
    <property type="project" value="InterPro"/>
</dbReference>
<keyword evidence="5" id="KW-1185">Reference proteome</keyword>